<dbReference type="Gene3D" id="2.130.10.10">
    <property type="entry name" value="YVTN repeat-like/Quinoprotein amine dehydrogenase"/>
    <property type="match status" value="3"/>
</dbReference>
<evidence type="ECO:0000256" key="1">
    <source>
        <dbReference type="PROSITE-ProRule" id="PRU00221"/>
    </source>
</evidence>
<reference evidence="3 4" key="1">
    <citation type="submission" date="2022-12" db="EMBL/GenBank/DDBJ databases">
        <title>Chromosome-scale assembly of the Ensete ventricosum genome.</title>
        <authorList>
            <person name="Dussert Y."/>
            <person name="Stocks J."/>
            <person name="Wendawek A."/>
            <person name="Woldeyes F."/>
            <person name="Nichols R.A."/>
            <person name="Borrell J.S."/>
        </authorList>
    </citation>
    <scope>NUCLEOTIDE SEQUENCE [LARGE SCALE GENOMIC DNA]</scope>
    <source>
        <strain evidence="4">cv. Maze</strain>
        <tissue evidence="3">Seeds</tissue>
    </source>
</reference>
<dbReference type="PROSITE" id="PS50082">
    <property type="entry name" value="WD_REPEATS_2"/>
    <property type="match status" value="3"/>
</dbReference>
<dbReference type="PANTHER" id="PTHR22844">
    <property type="entry name" value="F-BOX AND WD40 DOMAIN PROTEIN"/>
    <property type="match status" value="1"/>
</dbReference>
<feature type="repeat" description="WD" evidence="1">
    <location>
        <begin position="298"/>
        <end position="339"/>
    </location>
</feature>
<keyword evidence="1" id="KW-0853">WD repeat</keyword>
<dbReference type="Pfam" id="PF00400">
    <property type="entry name" value="WD40"/>
    <property type="match status" value="6"/>
</dbReference>
<feature type="region of interest" description="Disordered" evidence="2">
    <location>
        <begin position="95"/>
        <end position="147"/>
    </location>
</feature>
<evidence type="ECO:0000313" key="3">
    <source>
        <dbReference type="EMBL" id="KAJ8485393.1"/>
    </source>
</evidence>
<dbReference type="InterPro" id="IPR045182">
    <property type="entry name" value="JINGUBANG-like"/>
</dbReference>
<dbReference type="CDD" id="cd00200">
    <property type="entry name" value="WD40"/>
    <property type="match status" value="1"/>
</dbReference>
<dbReference type="InterPro" id="IPR015943">
    <property type="entry name" value="WD40/YVTN_repeat-like_dom_sf"/>
</dbReference>
<accession>A0AAV8QXD3</accession>
<comment type="caution">
    <text evidence="3">The sequence shown here is derived from an EMBL/GenBank/DDBJ whole genome shotgun (WGS) entry which is preliminary data.</text>
</comment>
<keyword evidence="4" id="KW-1185">Reference proteome</keyword>
<feature type="repeat" description="WD" evidence="1">
    <location>
        <begin position="340"/>
        <end position="370"/>
    </location>
</feature>
<organism evidence="3 4">
    <name type="scientific">Ensete ventricosum</name>
    <name type="common">Abyssinian banana</name>
    <name type="synonym">Musa ensete</name>
    <dbReference type="NCBI Taxonomy" id="4639"/>
    <lineage>
        <taxon>Eukaryota</taxon>
        <taxon>Viridiplantae</taxon>
        <taxon>Streptophyta</taxon>
        <taxon>Embryophyta</taxon>
        <taxon>Tracheophyta</taxon>
        <taxon>Spermatophyta</taxon>
        <taxon>Magnoliopsida</taxon>
        <taxon>Liliopsida</taxon>
        <taxon>Zingiberales</taxon>
        <taxon>Musaceae</taxon>
        <taxon>Ensete</taxon>
    </lineage>
</organism>
<feature type="repeat" description="WD" evidence="1">
    <location>
        <begin position="430"/>
        <end position="459"/>
    </location>
</feature>
<gene>
    <name evidence="3" type="ORF">OPV22_017878</name>
</gene>
<feature type="compositionally biased region" description="Low complexity" evidence="2">
    <location>
        <begin position="128"/>
        <end position="143"/>
    </location>
</feature>
<protein>
    <recommendedName>
        <fullName evidence="5">Anaphase-promoting complex subunit 4 WD40 domain-containing protein</fullName>
    </recommendedName>
</protein>
<dbReference type="Proteomes" id="UP001222027">
    <property type="component" value="Unassembled WGS sequence"/>
</dbReference>
<evidence type="ECO:0008006" key="5">
    <source>
        <dbReference type="Google" id="ProtNLM"/>
    </source>
</evidence>
<evidence type="ECO:0000313" key="4">
    <source>
        <dbReference type="Proteomes" id="UP001222027"/>
    </source>
</evidence>
<name>A0AAV8QXD3_ENSVE</name>
<evidence type="ECO:0000256" key="2">
    <source>
        <dbReference type="SAM" id="MobiDB-lite"/>
    </source>
</evidence>
<dbReference type="SMART" id="SM00320">
    <property type="entry name" value="WD40"/>
    <property type="match status" value="7"/>
</dbReference>
<dbReference type="EMBL" id="JAQQAF010000005">
    <property type="protein sequence ID" value="KAJ8485393.1"/>
    <property type="molecule type" value="Genomic_DNA"/>
</dbReference>
<dbReference type="FunFam" id="2.130.10.10:FF:000775">
    <property type="entry name" value="BnaA09g28200D protein"/>
    <property type="match status" value="1"/>
</dbReference>
<sequence length="545" mass="58897">MFRSHRPPCGGAHSPRIFPSVTLSRSYRLAQSCFAFIFPFSYLYIHPVPLLQPLLLPASACCSSLRISSSYILLVHSFTCSSVILPLMGEGRNSRGGSGHGAMHANVPMPHSDPLIHQPSTDDDYYARDSSSSATASSGYYSDQPTAARGDSSPFVMSPWHQSAPYPPYDPASADAAALPCTGLIGSLVREEGHIYSLAAIGDLLYTGSDSKNIRVWKNQKDFAGFKSSSGLVKAIVIAADRIFTGHQDGRIRAWRVSLKDATVHKRIGTLPRLKDVLRSSLNPSNYVEIRRNRSALWIRHSDAISCLSLNEEQGLLYSGSWDKTFKAWRISDSKCLESVVAHDDAVNSVVAAFDGLVFTGSADGTVKMWRREKQGKGTKHTLVQTLLKQEFAVNSLVVSPTAPIVYCGSSDGLVNFWEGEHHPTHGGVLRGHKMAVLCLSAAGSLLLSGSADKTICVWRREAAAHTCLSVLSGHSSPVKCLAMETDAGSEENGRSYAAGRWIVYSGSLDKSVKVWRVSEQAPLELEQSGAYRGSNSGGSSGSTE</sequence>
<dbReference type="SUPFAM" id="SSF50978">
    <property type="entry name" value="WD40 repeat-like"/>
    <property type="match status" value="1"/>
</dbReference>
<proteinExistence type="predicted"/>
<dbReference type="PANTHER" id="PTHR22844:SF336">
    <property type="entry name" value="PROTEIN JINGUBANG"/>
    <property type="match status" value="1"/>
</dbReference>
<dbReference type="AlphaFoldDB" id="A0AAV8QXD3"/>
<dbReference type="InterPro" id="IPR001680">
    <property type="entry name" value="WD40_rpt"/>
</dbReference>
<dbReference type="InterPro" id="IPR036322">
    <property type="entry name" value="WD40_repeat_dom_sf"/>
</dbReference>